<reference evidence="3" key="1">
    <citation type="journal article" date="2021" name="Elife">
        <title>Highly contiguous assemblies of 101 drosophilid genomes.</title>
        <authorList>
            <person name="Kim B.Y."/>
            <person name="Wang J.R."/>
            <person name="Miller D.E."/>
            <person name="Barmina O."/>
            <person name="Delaney E."/>
            <person name="Thompson A."/>
            <person name="Comeault A.A."/>
            <person name="Peede D."/>
            <person name="D'Agostino E.R."/>
            <person name="Pelaez J."/>
            <person name="Aguilar J.M."/>
            <person name="Haji D."/>
            <person name="Matsunaga T."/>
            <person name="Armstrong E.E."/>
            <person name="Zych M."/>
            <person name="Ogawa Y."/>
            <person name="Stamenkovic-Radak M."/>
            <person name="Jelic M."/>
            <person name="Veselinovic M.S."/>
            <person name="Tanaskovic M."/>
            <person name="Eric P."/>
            <person name="Gao J.J."/>
            <person name="Katoh T.K."/>
            <person name="Toda M.J."/>
            <person name="Watabe H."/>
            <person name="Watada M."/>
            <person name="Davis J.S."/>
            <person name="Moyle L.C."/>
            <person name="Manoli G."/>
            <person name="Bertolini E."/>
            <person name="Kostal V."/>
            <person name="Hawley R.S."/>
            <person name="Takahashi A."/>
            <person name="Jones C.D."/>
            <person name="Price D.K."/>
            <person name="Whiteman N."/>
            <person name="Kopp A."/>
            <person name="Matute D.R."/>
            <person name="Petrov D.A."/>
        </authorList>
    </citation>
    <scope>NUCLEOTIDE SEQUENCE [LARGE SCALE GENOMIC DNA]</scope>
</reference>
<feature type="region of interest" description="Disordered" evidence="1">
    <location>
        <begin position="1"/>
        <end position="80"/>
    </location>
</feature>
<dbReference type="EnsemblMetazoa" id="XM_044456559.1">
    <property type="protein sequence ID" value="XP_044312494.1"/>
    <property type="gene ID" value="LOC123037085"/>
</dbReference>
<evidence type="ECO:0000313" key="3">
    <source>
        <dbReference type="Proteomes" id="UP001652680"/>
    </source>
</evidence>
<feature type="compositionally biased region" description="Polar residues" evidence="1">
    <location>
        <begin position="1"/>
        <end position="10"/>
    </location>
</feature>
<keyword evidence="3" id="KW-1185">Reference proteome</keyword>
<organism evidence="2 3">
    <name type="scientific">Drosophila rhopaloa</name>
    <name type="common">Fruit fly</name>
    <dbReference type="NCBI Taxonomy" id="1041015"/>
    <lineage>
        <taxon>Eukaryota</taxon>
        <taxon>Metazoa</taxon>
        <taxon>Ecdysozoa</taxon>
        <taxon>Arthropoda</taxon>
        <taxon>Hexapoda</taxon>
        <taxon>Insecta</taxon>
        <taxon>Pterygota</taxon>
        <taxon>Neoptera</taxon>
        <taxon>Endopterygota</taxon>
        <taxon>Diptera</taxon>
        <taxon>Brachycera</taxon>
        <taxon>Muscomorpha</taxon>
        <taxon>Ephydroidea</taxon>
        <taxon>Drosophilidae</taxon>
        <taxon>Drosophila</taxon>
        <taxon>Sophophora</taxon>
    </lineage>
</organism>
<dbReference type="Proteomes" id="UP001652680">
    <property type="component" value="Unassembled WGS sequence"/>
</dbReference>
<sequence length="218" mass="23154">MPPPTEQTGARLNAPPNGVEAIVAPLPPEPSPEDSAAQSTDIELTANRNTHTARRPTGSQQSRNPPIEQPGARINAPPSGVEAIVAPFPLLPPPKESAAQSQELEFAALRSARTLRRPTSLQLTPEPPSGEIANVPPPAPLETGSIRYAVAAESYGKLPPPLAEREELNSPPVDTVLGRLFAEHPSGKMQLMPSIATTNPIQYDHRGSQSMPAEAKYT</sequence>
<name>A0ABM5J0Z5_DRORH</name>
<reference evidence="2" key="2">
    <citation type="submission" date="2025-05" db="UniProtKB">
        <authorList>
            <consortium name="EnsemblMetazoa"/>
        </authorList>
    </citation>
    <scope>IDENTIFICATION</scope>
</reference>
<feature type="compositionally biased region" description="Polar residues" evidence="1">
    <location>
        <begin position="36"/>
        <end position="50"/>
    </location>
</feature>
<evidence type="ECO:0000313" key="2">
    <source>
        <dbReference type="EnsemblMetazoa" id="XP_044312494.1"/>
    </source>
</evidence>
<dbReference type="GeneID" id="123037085"/>
<feature type="region of interest" description="Disordered" evidence="1">
    <location>
        <begin position="116"/>
        <end position="139"/>
    </location>
</feature>
<proteinExistence type="predicted"/>
<accession>A0ABM5J0Z5</accession>
<evidence type="ECO:0000256" key="1">
    <source>
        <dbReference type="SAM" id="MobiDB-lite"/>
    </source>
</evidence>
<protein>
    <submittedName>
        <fullName evidence="2">Uncharacterized protein</fullName>
    </submittedName>
</protein>
<dbReference type="RefSeq" id="XP_044312494.1">
    <property type="nucleotide sequence ID" value="XM_044456559.1"/>
</dbReference>